<sequence length="74" mass="8401">MTSLKGIENAQPEATQTSTRNLNNFSTFYFKPSSQATRLKVPDEAYEGHTISWNVYASAADERDILRKTRLYGI</sequence>
<evidence type="ECO:0000313" key="1">
    <source>
        <dbReference type="EMBL" id="KAH0452701.1"/>
    </source>
</evidence>
<comment type="caution">
    <text evidence="1">The sequence shown here is derived from an EMBL/GenBank/DDBJ whole genome shotgun (WGS) entry which is preliminary data.</text>
</comment>
<gene>
    <name evidence="1" type="ORF">IEQ34_020000</name>
</gene>
<keyword evidence="2" id="KW-1185">Reference proteome</keyword>
<evidence type="ECO:0000313" key="2">
    <source>
        <dbReference type="Proteomes" id="UP000775213"/>
    </source>
</evidence>
<accession>A0AAV7G8F5</accession>
<dbReference type="EMBL" id="JAGFBR010000017">
    <property type="protein sequence ID" value="KAH0452701.1"/>
    <property type="molecule type" value="Genomic_DNA"/>
</dbReference>
<organism evidence="1 2">
    <name type="scientific">Dendrobium chrysotoxum</name>
    <name type="common">Orchid</name>
    <dbReference type="NCBI Taxonomy" id="161865"/>
    <lineage>
        <taxon>Eukaryota</taxon>
        <taxon>Viridiplantae</taxon>
        <taxon>Streptophyta</taxon>
        <taxon>Embryophyta</taxon>
        <taxon>Tracheophyta</taxon>
        <taxon>Spermatophyta</taxon>
        <taxon>Magnoliopsida</taxon>
        <taxon>Liliopsida</taxon>
        <taxon>Asparagales</taxon>
        <taxon>Orchidaceae</taxon>
        <taxon>Epidendroideae</taxon>
        <taxon>Malaxideae</taxon>
        <taxon>Dendrobiinae</taxon>
        <taxon>Dendrobium</taxon>
    </lineage>
</organism>
<dbReference type="Proteomes" id="UP000775213">
    <property type="component" value="Unassembled WGS sequence"/>
</dbReference>
<proteinExistence type="predicted"/>
<name>A0AAV7G8F5_DENCH</name>
<reference evidence="1 2" key="1">
    <citation type="journal article" date="2021" name="Hortic Res">
        <title>Chromosome-scale assembly of the Dendrobium chrysotoxum genome enhances the understanding of orchid evolution.</title>
        <authorList>
            <person name="Zhang Y."/>
            <person name="Zhang G.Q."/>
            <person name="Zhang D."/>
            <person name="Liu X.D."/>
            <person name="Xu X.Y."/>
            <person name="Sun W.H."/>
            <person name="Yu X."/>
            <person name="Zhu X."/>
            <person name="Wang Z.W."/>
            <person name="Zhao X."/>
            <person name="Zhong W.Y."/>
            <person name="Chen H."/>
            <person name="Yin W.L."/>
            <person name="Huang T."/>
            <person name="Niu S.C."/>
            <person name="Liu Z.J."/>
        </authorList>
    </citation>
    <scope>NUCLEOTIDE SEQUENCE [LARGE SCALE GENOMIC DNA]</scope>
    <source>
        <strain evidence="1">Lindl</strain>
    </source>
</reference>
<protein>
    <submittedName>
        <fullName evidence="1">Uncharacterized protein</fullName>
    </submittedName>
</protein>
<dbReference type="AlphaFoldDB" id="A0AAV7G8F5"/>